<gene>
    <name evidence="1" type="ORF">ULVI_10555</name>
</gene>
<comment type="caution">
    <text evidence="1">The sequence shown here is derived from an EMBL/GenBank/DDBJ whole genome shotgun (WGS) entry which is preliminary data.</text>
</comment>
<sequence>MKFTCEKCSKETEFNKSDYIGSGKNQNFNPIIKWETFNSPIMKKKEVIIKCSNCQEKNNITISYYEK</sequence>
<accession>A0A167HAF9</accession>
<dbReference type="STRING" id="1763537.ULVI_10555"/>
<dbReference type="AlphaFoldDB" id="A0A167HAF9"/>
<proteinExistence type="predicted"/>
<organism evidence="1 2">
    <name type="scientific">Cochleicola gelatinilyticus</name>
    <dbReference type="NCBI Taxonomy" id="1763537"/>
    <lineage>
        <taxon>Bacteria</taxon>
        <taxon>Pseudomonadati</taxon>
        <taxon>Bacteroidota</taxon>
        <taxon>Flavobacteriia</taxon>
        <taxon>Flavobacteriales</taxon>
        <taxon>Flavobacteriaceae</taxon>
        <taxon>Cochleicola</taxon>
    </lineage>
</organism>
<evidence type="ECO:0000313" key="2">
    <source>
        <dbReference type="Proteomes" id="UP000077013"/>
    </source>
</evidence>
<name>A0A167HAF9_9FLAO</name>
<dbReference type="Proteomes" id="UP000077013">
    <property type="component" value="Unassembled WGS sequence"/>
</dbReference>
<reference evidence="1 2" key="1">
    <citation type="submission" date="2016-02" db="EMBL/GenBank/DDBJ databases">
        <title>Ulvibacter sp. LPB0005, isolated from Thais luteostoma.</title>
        <authorList>
            <person name="Shin S.-K."/>
            <person name="Yi H."/>
        </authorList>
    </citation>
    <scope>NUCLEOTIDE SEQUENCE [LARGE SCALE GENOMIC DNA]</scope>
    <source>
        <strain evidence="1 2">LPB0005</strain>
    </source>
</reference>
<keyword evidence="2" id="KW-1185">Reference proteome</keyword>
<dbReference type="EMBL" id="LRXL01000041">
    <property type="protein sequence ID" value="OAB78401.1"/>
    <property type="molecule type" value="Genomic_DNA"/>
</dbReference>
<protein>
    <submittedName>
        <fullName evidence="1">Uncharacterized protein</fullName>
    </submittedName>
</protein>
<evidence type="ECO:0000313" key="1">
    <source>
        <dbReference type="EMBL" id="OAB78401.1"/>
    </source>
</evidence>